<reference evidence="1 2" key="1">
    <citation type="journal article" date="2021" name="Genome Biol.">
        <title>AFLAP: assembly-free linkage analysis pipeline using k-mers from genome sequencing data.</title>
        <authorList>
            <person name="Fletcher K."/>
            <person name="Zhang L."/>
            <person name="Gil J."/>
            <person name="Han R."/>
            <person name="Cavanaugh K."/>
            <person name="Michelmore R."/>
        </authorList>
    </citation>
    <scope>NUCLEOTIDE SEQUENCE [LARGE SCALE GENOMIC DNA]</scope>
    <source>
        <strain evidence="1 2">SF5</strain>
    </source>
</reference>
<keyword evidence="2" id="KW-1185">Reference proteome</keyword>
<gene>
    <name evidence="1" type="ORF">CCR75_002808</name>
</gene>
<name>A0A976IGH7_BRELC</name>
<protein>
    <submittedName>
        <fullName evidence="1">Uncharacterized protein</fullName>
    </submittedName>
</protein>
<comment type="caution">
    <text evidence="1">The sequence shown here is derived from an EMBL/GenBank/DDBJ whole genome shotgun (WGS) entry which is preliminary data.</text>
</comment>
<dbReference type="Proteomes" id="UP000294530">
    <property type="component" value="Unassembled WGS sequence"/>
</dbReference>
<dbReference type="GeneID" id="94346576"/>
<evidence type="ECO:0000313" key="1">
    <source>
        <dbReference type="EMBL" id="TDH71057.1"/>
    </source>
</evidence>
<sequence>MLNLNVTETEQAELITLSLAQAIKYAMYIPVKQASTVDYHNALSDLLMPNVAVRKHLSNGKAAWTRMSKDVSRWQPK</sequence>
<accession>A0A976IGH7</accession>
<organism evidence="1 2">
    <name type="scientific">Bremia lactucae</name>
    <name type="common">Lettuce downy mildew</name>
    <dbReference type="NCBI Taxonomy" id="4779"/>
    <lineage>
        <taxon>Eukaryota</taxon>
        <taxon>Sar</taxon>
        <taxon>Stramenopiles</taxon>
        <taxon>Oomycota</taxon>
        <taxon>Peronosporomycetes</taxon>
        <taxon>Peronosporales</taxon>
        <taxon>Peronosporaceae</taxon>
        <taxon>Bremia</taxon>
    </lineage>
</organism>
<dbReference type="EMBL" id="SHOA02000004">
    <property type="protein sequence ID" value="TDH71057.1"/>
    <property type="molecule type" value="Genomic_DNA"/>
</dbReference>
<proteinExistence type="predicted"/>
<dbReference type="KEGG" id="blac:94346576"/>
<dbReference type="RefSeq" id="XP_067820556.1">
    <property type="nucleotide sequence ID" value="XM_067960905.1"/>
</dbReference>
<evidence type="ECO:0000313" key="2">
    <source>
        <dbReference type="Proteomes" id="UP000294530"/>
    </source>
</evidence>
<dbReference type="AlphaFoldDB" id="A0A976IGH7"/>